<organism evidence="1 2">
    <name type="scientific">Suillus luteus UH-Slu-Lm8-n1</name>
    <dbReference type="NCBI Taxonomy" id="930992"/>
    <lineage>
        <taxon>Eukaryota</taxon>
        <taxon>Fungi</taxon>
        <taxon>Dikarya</taxon>
        <taxon>Basidiomycota</taxon>
        <taxon>Agaricomycotina</taxon>
        <taxon>Agaricomycetes</taxon>
        <taxon>Agaricomycetidae</taxon>
        <taxon>Boletales</taxon>
        <taxon>Suillineae</taxon>
        <taxon>Suillaceae</taxon>
        <taxon>Suillus</taxon>
    </lineage>
</organism>
<dbReference type="Proteomes" id="UP000054485">
    <property type="component" value="Unassembled WGS sequence"/>
</dbReference>
<proteinExistence type="predicted"/>
<feature type="non-terminal residue" evidence="1">
    <location>
        <position position="181"/>
    </location>
</feature>
<dbReference type="AlphaFoldDB" id="A0A0D0AFG1"/>
<evidence type="ECO:0000313" key="1">
    <source>
        <dbReference type="EMBL" id="KIK32937.1"/>
    </source>
</evidence>
<evidence type="ECO:0000313" key="2">
    <source>
        <dbReference type="Proteomes" id="UP000054485"/>
    </source>
</evidence>
<protein>
    <submittedName>
        <fullName evidence="1">Uncharacterized protein</fullName>
    </submittedName>
</protein>
<dbReference type="InParanoid" id="A0A0D0AFG1"/>
<keyword evidence="2" id="KW-1185">Reference proteome</keyword>
<gene>
    <name evidence="1" type="ORF">CY34DRAFT_813982</name>
</gene>
<dbReference type="HOGENOM" id="CLU_1541123_0_0_1"/>
<sequence length="181" mass="20723">MTEIACPLTDRCECINPQQRWMIFEFPSCFDQLYLEDREELRSRILSVASGSSPLENIVQLSSGEFGGYVAMNLLIIDHLAAVIIFEHSFYIYDQRRHLRDQQKSTPSYNVALKQYIASPHAAAVRTAVRVAVHTCQGTSPTWTDKLPFVRFQKKPVRPIGDSQKMELINAIVKITLEHRL</sequence>
<name>A0A0D0AFG1_9AGAM</name>
<reference evidence="1 2" key="1">
    <citation type="submission" date="2014-04" db="EMBL/GenBank/DDBJ databases">
        <authorList>
            <consortium name="DOE Joint Genome Institute"/>
            <person name="Kuo A."/>
            <person name="Ruytinx J."/>
            <person name="Rineau F."/>
            <person name="Colpaert J."/>
            <person name="Kohler A."/>
            <person name="Nagy L.G."/>
            <person name="Floudas D."/>
            <person name="Copeland A."/>
            <person name="Barry K.W."/>
            <person name="Cichocki N."/>
            <person name="Veneault-Fourrey C."/>
            <person name="LaButti K."/>
            <person name="Lindquist E.A."/>
            <person name="Lipzen A."/>
            <person name="Lundell T."/>
            <person name="Morin E."/>
            <person name="Murat C."/>
            <person name="Sun H."/>
            <person name="Tunlid A."/>
            <person name="Henrissat B."/>
            <person name="Grigoriev I.V."/>
            <person name="Hibbett D.S."/>
            <person name="Martin F."/>
            <person name="Nordberg H.P."/>
            <person name="Cantor M.N."/>
            <person name="Hua S.X."/>
        </authorList>
    </citation>
    <scope>NUCLEOTIDE SEQUENCE [LARGE SCALE GENOMIC DNA]</scope>
    <source>
        <strain evidence="1 2">UH-Slu-Lm8-n1</strain>
    </source>
</reference>
<dbReference type="OrthoDB" id="2682726at2759"/>
<reference evidence="2" key="2">
    <citation type="submission" date="2015-01" db="EMBL/GenBank/DDBJ databases">
        <title>Evolutionary Origins and Diversification of the Mycorrhizal Mutualists.</title>
        <authorList>
            <consortium name="DOE Joint Genome Institute"/>
            <consortium name="Mycorrhizal Genomics Consortium"/>
            <person name="Kohler A."/>
            <person name="Kuo A."/>
            <person name="Nagy L.G."/>
            <person name="Floudas D."/>
            <person name="Copeland A."/>
            <person name="Barry K.W."/>
            <person name="Cichocki N."/>
            <person name="Veneault-Fourrey C."/>
            <person name="LaButti K."/>
            <person name="Lindquist E.A."/>
            <person name="Lipzen A."/>
            <person name="Lundell T."/>
            <person name="Morin E."/>
            <person name="Murat C."/>
            <person name="Riley R."/>
            <person name="Ohm R."/>
            <person name="Sun H."/>
            <person name="Tunlid A."/>
            <person name="Henrissat B."/>
            <person name="Grigoriev I.V."/>
            <person name="Hibbett D.S."/>
            <person name="Martin F."/>
        </authorList>
    </citation>
    <scope>NUCLEOTIDE SEQUENCE [LARGE SCALE GENOMIC DNA]</scope>
    <source>
        <strain evidence="2">UH-Slu-Lm8-n1</strain>
    </source>
</reference>
<dbReference type="EMBL" id="KN836072">
    <property type="protein sequence ID" value="KIK32937.1"/>
    <property type="molecule type" value="Genomic_DNA"/>
</dbReference>
<accession>A0A0D0AFG1</accession>